<gene>
    <name evidence="2" type="ORF">M9Y10_012768</name>
</gene>
<dbReference type="PANTHER" id="PTHR37516:SF1">
    <property type="entry name" value="SCA1 COMPLEX SCAFFOLD PROTEIN SCAA"/>
    <property type="match status" value="1"/>
</dbReference>
<evidence type="ECO:0000313" key="3">
    <source>
        <dbReference type="Proteomes" id="UP001470230"/>
    </source>
</evidence>
<dbReference type="PANTHER" id="PTHR37516">
    <property type="entry name" value="SCA1 COMPLEX SCAFFOLD PROTEIN SCAA"/>
    <property type="match status" value="1"/>
</dbReference>
<evidence type="ECO:0000256" key="1">
    <source>
        <dbReference type="SAM" id="MobiDB-lite"/>
    </source>
</evidence>
<organism evidence="2 3">
    <name type="scientific">Tritrichomonas musculus</name>
    <dbReference type="NCBI Taxonomy" id="1915356"/>
    <lineage>
        <taxon>Eukaryota</taxon>
        <taxon>Metamonada</taxon>
        <taxon>Parabasalia</taxon>
        <taxon>Tritrichomonadida</taxon>
        <taxon>Tritrichomonadidae</taxon>
        <taxon>Tritrichomonas</taxon>
    </lineage>
</organism>
<dbReference type="InterPro" id="IPR037474">
    <property type="entry name" value="ScaA"/>
</dbReference>
<sequence length="980" mass="113243">MSAPIKLQTNISKSYTFTHFTNDEKPVKSKSKTPVFSNSNSELLNSQYNKVGNVPKFDIPLPDQSNCNTYEEFLLELSKWKNQFLNFSKNASIPVPVGHTVPRMEPPQIISHEEWADNTIKRRLIRAFKPETSPLCPQNMIYFYDVLRKGEDYKPDQVLPEKGLNSADILYQYQLNEKMPWSSSLIPQKSSPTLYSTFEEYESAMLQWGSLVDKNLATYPPNPRQVGEIMNLNQEGEMINAPPTPPIQPHTDSPPLTDKLITESKITAGLQNLMKAYNEEILQSLLQVEIEEEPVHYHSIIPDHCRFKTAEEVVELISNFGVPISPDQGYSLTRRLREERSLFDIGLMAQKRITKRVPTKSTSINQLSSIFTDAKNKAEKNKDSNKDSSKRVSRRRSTKKDASAFFTELKTLVENDIRGFFMLSMSPEETRDALGALVSGPKTLGECLYEKVPLETILKYSSYSDSERYLAKFSMIVLYMLQFPQFFQSLLQIDVNSLEQFVELVSFSSTFSYSLESIPEEEVTAAIDNNPSTKMQNKIDSLVTAFRQTQLIYLLYQIIFSASEKYINFLSFLRDLIHKSLKKVVDILSDEALFMKILDDFHSTDHLVHMFSYRIIRIVVILQFTKVIRLFSKFELLKFMQRGLCNPLSEIRRDTRSLWQLMMHTDTSIALQVQLTDTPPSLLISMIGNISDKDDIFRDFLISIIALFKETKTMFSFRPIPFTQFQGFLTLLAEDTNNESYLSFMHMFLTLCVSAEAIFCFNRKEFYDFINKFASSVAISLTKKTNEIKMKCLKVLYRIKFLDQWTVNLQDVWDFILTEMSRKSDFSIKYRLSCWMAFRNALLYQRKFADFILGNEILAKKLDAVFTSFDEKVVACLITTLADLASVMTKQFGLDENAKDNLNRFFEHLNDIEELVAAKLLMASKIPHASVEMAKMHSYLDQFFSILLQTENSCLRNLVNQPHFKSNLIELLKKSYRVQY</sequence>
<keyword evidence="3" id="KW-1185">Reference proteome</keyword>
<accession>A0ABR2IDE5</accession>
<proteinExistence type="predicted"/>
<evidence type="ECO:0000313" key="2">
    <source>
        <dbReference type="EMBL" id="KAK8861074.1"/>
    </source>
</evidence>
<feature type="region of interest" description="Disordered" evidence="1">
    <location>
        <begin position="375"/>
        <end position="396"/>
    </location>
</feature>
<reference evidence="2 3" key="1">
    <citation type="submission" date="2024-04" db="EMBL/GenBank/DDBJ databases">
        <title>Tritrichomonas musculus Genome.</title>
        <authorList>
            <person name="Alves-Ferreira E."/>
            <person name="Grigg M."/>
            <person name="Lorenzi H."/>
            <person name="Galac M."/>
        </authorList>
    </citation>
    <scope>NUCLEOTIDE SEQUENCE [LARGE SCALE GENOMIC DNA]</scope>
    <source>
        <strain evidence="2 3">EAF2021</strain>
    </source>
</reference>
<dbReference type="EMBL" id="JAPFFF010000018">
    <property type="protein sequence ID" value="KAK8861074.1"/>
    <property type="molecule type" value="Genomic_DNA"/>
</dbReference>
<dbReference type="Proteomes" id="UP001470230">
    <property type="component" value="Unassembled WGS sequence"/>
</dbReference>
<feature type="compositionally biased region" description="Basic and acidic residues" evidence="1">
    <location>
        <begin position="375"/>
        <end position="390"/>
    </location>
</feature>
<comment type="caution">
    <text evidence="2">The sequence shown here is derived from an EMBL/GenBank/DDBJ whole genome shotgun (WGS) entry which is preliminary data.</text>
</comment>
<name>A0ABR2IDE5_9EUKA</name>
<protein>
    <submittedName>
        <fullName evidence="2">Uncharacterized protein</fullName>
    </submittedName>
</protein>